<dbReference type="Pfam" id="PF10536">
    <property type="entry name" value="PMD"/>
    <property type="match status" value="1"/>
</dbReference>
<sequence length="495" mass="56953">MKKAARKSTTGAENGRKSVGNFSTRFSLPSFVKRVEKLTDVQKTAIKRMGFGNLLQMPNLTLNKNLLVELMERWNCEKLAFVLLPGEITINLMDVAVILGLRVTGDPVFLKEDEPFSQLEKEYGASLWKRKITITSLDSRLESLGGIVNDDFIRSFILYTFGTFLFPNANGKVDSRYLSLLSDLDNVCQYDWGSAVLEDLFMWLCKRKENNVQYVGGCLLFLQIWSYEHIDIARPSLLDCFLTIPRACRWENSRSHQRQWFTTKFKELQENQIIWKLQLTSEESELDIIKELLEAKNDMKELPRPQYSSADVSGFDEAIECGRIGSQLMDQQVAELDYESEMEIVREEVSVQEDMEQQRASQNVPEVLIDPMESPSTSDCMSQIEKGHGEHPSTTLVSSLNFTIGNEDDLRTRNHILEAQMTELKEEIDELKRENEILRSQLLSSPPLEEQNVELRREVDNLRRENQLLSLSANNLVIRLERLVFDEDINATVET</sequence>
<feature type="region of interest" description="Disordered" evidence="2">
    <location>
        <begin position="370"/>
        <end position="392"/>
    </location>
</feature>
<dbReference type="PANTHER" id="PTHR46033">
    <property type="entry name" value="PROTEIN MAIN-LIKE 2"/>
    <property type="match status" value="1"/>
</dbReference>
<dbReference type="AlphaFoldDB" id="A0AAP0X509"/>
<gene>
    <name evidence="4" type="ORF">L1049_007830</name>
</gene>
<feature type="coiled-coil region" evidence="1">
    <location>
        <begin position="407"/>
        <end position="472"/>
    </location>
</feature>
<name>A0AAP0X509_LIQFO</name>
<organism evidence="4 5">
    <name type="scientific">Liquidambar formosana</name>
    <name type="common">Formosan gum</name>
    <dbReference type="NCBI Taxonomy" id="63359"/>
    <lineage>
        <taxon>Eukaryota</taxon>
        <taxon>Viridiplantae</taxon>
        <taxon>Streptophyta</taxon>
        <taxon>Embryophyta</taxon>
        <taxon>Tracheophyta</taxon>
        <taxon>Spermatophyta</taxon>
        <taxon>Magnoliopsida</taxon>
        <taxon>eudicotyledons</taxon>
        <taxon>Gunneridae</taxon>
        <taxon>Pentapetalae</taxon>
        <taxon>Saxifragales</taxon>
        <taxon>Altingiaceae</taxon>
        <taxon>Liquidambar</taxon>
    </lineage>
</organism>
<evidence type="ECO:0000313" key="4">
    <source>
        <dbReference type="EMBL" id="KAK9289672.1"/>
    </source>
</evidence>
<keyword evidence="5" id="KW-1185">Reference proteome</keyword>
<evidence type="ECO:0000259" key="3">
    <source>
        <dbReference type="Pfam" id="PF10536"/>
    </source>
</evidence>
<dbReference type="GO" id="GO:0010073">
    <property type="term" value="P:meristem maintenance"/>
    <property type="evidence" value="ECO:0007669"/>
    <property type="project" value="InterPro"/>
</dbReference>
<proteinExistence type="predicted"/>
<accession>A0AAP0X509</accession>
<dbReference type="Proteomes" id="UP001415857">
    <property type="component" value="Unassembled WGS sequence"/>
</dbReference>
<dbReference type="PANTHER" id="PTHR46033:SF8">
    <property type="entry name" value="PROTEIN MAINTENANCE OF MERISTEMS-LIKE"/>
    <property type="match status" value="1"/>
</dbReference>
<dbReference type="InterPro" id="IPR019557">
    <property type="entry name" value="AminoTfrase-like_pln_mobile"/>
</dbReference>
<dbReference type="InterPro" id="IPR044824">
    <property type="entry name" value="MAIN-like"/>
</dbReference>
<evidence type="ECO:0000256" key="2">
    <source>
        <dbReference type="SAM" id="MobiDB-lite"/>
    </source>
</evidence>
<reference evidence="4 5" key="1">
    <citation type="journal article" date="2024" name="Plant J.">
        <title>Genome sequences and population genomics reveal climatic adaptation and genomic divergence between two closely related sweetgum species.</title>
        <authorList>
            <person name="Xu W.Q."/>
            <person name="Ren C.Q."/>
            <person name="Zhang X.Y."/>
            <person name="Comes H.P."/>
            <person name="Liu X.H."/>
            <person name="Li Y.G."/>
            <person name="Kettle C.J."/>
            <person name="Jalonen R."/>
            <person name="Gaisberger H."/>
            <person name="Ma Y.Z."/>
            <person name="Qiu Y.X."/>
        </authorList>
    </citation>
    <scope>NUCLEOTIDE SEQUENCE [LARGE SCALE GENOMIC DNA]</scope>
    <source>
        <strain evidence="4">Hangzhou</strain>
    </source>
</reference>
<evidence type="ECO:0000256" key="1">
    <source>
        <dbReference type="SAM" id="Coils"/>
    </source>
</evidence>
<dbReference type="EMBL" id="JBBPBK010000002">
    <property type="protein sequence ID" value="KAK9289672.1"/>
    <property type="molecule type" value="Genomic_DNA"/>
</dbReference>
<protein>
    <recommendedName>
        <fullName evidence="3">Aminotransferase-like plant mobile domain-containing protein</fullName>
    </recommendedName>
</protein>
<feature type="domain" description="Aminotransferase-like plant mobile" evidence="3">
    <location>
        <begin position="50"/>
        <end position="276"/>
    </location>
</feature>
<keyword evidence="1" id="KW-0175">Coiled coil</keyword>
<comment type="caution">
    <text evidence="4">The sequence shown here is derived from an EMBL/GenBank/DDBJ whole genome shotgun (WGS) entry which is preliminary data.</text>
</comment>
<evidence type="ECO:0000313" key="5">
    <source>
        <dbReference type="Proteomes" id="UP001415857"/>
    </source>
</evidence>